<evidence type="ECO:0000256" key="12">
    <source>
        <dbReference type="ARBA" id="ARBA00042242"/>
    </source>
</evidence>
<dbReference type="eggNOG" id="COG0151">
    <property type="taxonomic scope" value="Bacteria"/>
</dbReference>
<dbReference type="SUPFAM" id="SSF56059">
    <property type="entry name" value="Glutathione synthetase ATP-binding domain-like"/>
    <property type="match status" value="1"/>
</dbReference>
<dbReference type="NCBIfam" id="TIGR00877">
    <property type="entry name" value="purD"/>
    <property type="match status" value="1"/>
</dbReference>
<evidence type="ECO:0000259" key="16">
    <source>
        <dbReference type="PROSITE" id="PS50975"/>
    </source>
</evidence>
<dbReference type="InterPro" id="IPR016185">
    <property type="entry name" value="PreATP-grasp_dom_sf"/>
</dbReference>
<dbReference type="Gene3D" id="3.30.1490.20">
    <property type="entry name" value="ATP-grasp fold, A domain"/>
    <property type="match status" value="1"/>
</dbReference>
<evidence type="ECO:0000256" key="1">
    <source>
        <dbReference type="ARBA" id="ARBA00001936"/>
    </source>
</evidence>
<dbReference type="GO" id="GO:0009113">
    <property type="term" value="P:purine nucleobase biosynthetic process"/>
    <property type="evidence" value="ECO:0007669"/>
    <property type="project" value="InterPro"/>
</dbReference>
<keyword evidence="7 15" id="KW-0547">Nucleotide-binding</keyword>
<dbReference type="Pfam" id="PF01071">
    <property type="entry name" value="GARS_A"/>
    <property type="match status" value="1"/>
</dbReference>
<dbReference type="InterPro" id="IPR020561">
    <property type="entry name" value="PRibGlycinamid_synth_ATP-grasp"/>
</dbReference>
<dbReference type="GO" id="GO:0006189">
    <property type="term" value="P:'de novo' IMP biosynthetic process"/>
    <property type="evidence" value="ECO:0007669"/>
    <property type="project" value="UniProtKB-UniRule"/>
</dbReference>
<dbReference type="PROSITE" id="PS50975">
    <property type="entry name" value="ATP_GRASP"/>
    <property type="match status" value="1"/>
</dbReference>
<dbReference type="Gene3D" id="3.90.600.10">
    <property type="entry name" value="Phosphoribosylglycinamide synthetase, C-terminal domain"/>
    <property type="match status" value="1"/>
</dbReference>
<keyword evidence="5 14" id="KW-0436">Ligase</keyword>
<evidence type="ECO:0000256" key="7">
    <source>
        <dbReference type="ARBA" id="ARBA00022741"/>
    </source>
</evidence>
<accession>A0A0B2JZI8</accession>
<dbReference type="SUPFAM" id="SSF51246">
    <property type="entry name" value="Rudiment single hybrid motif"/>
    <property type="match status" value="1"/>
</dbReference>
<comment type="cofactor">
    <cofactor evidence="1">
        <name>Mn(2+)</name>
        <dbReference type="ChEBI" id="CHEBI:29035"/>
    </cofactor>
</comment>
<comment type="catalytic activity">
    <reaction evidence="14">
        <text>5-phospho-beta-D-ribosylamine + glycine + ATP = N(1)-(5-phospho-beta-D-ribosyl)glycinamide + ADP + phosphate + H(+)</text>
        <dbReference type="Rhea" id="RHEA:17453"/>
        <dbReference type="ChEBI" id="CHEBI:15378"/>
        <dbReference type="ChEBI" id="CHEBI:30616"/>
        <dbReference type="ChEBI" id="CHEBI:43474"/>
        <dbReference type="ChEBI" id="CHEBI:57305"/>
        <dbReference type="ChEBI" id="CHEBI:58681"/>
        <dbReference type="ChEBI" id="CHEBI:143788"/>
        <dbReference type="ChEBI" id="CHEBI:456216"/>
        <dbReference type="EC" id="6.3.4.13"/>
    </reaction>
</comment>
<comment type="caution">
    <text evidence="17">The sequence shown here is derived from an EMBL/GenBank/DDBJ whole genome shotgun (WGS) entry which is preliminary data.</text>
</comment>
<comment type="cofactor">
    <cofactor evidence="2">
        <name>Mg(2+)</name>
        <dbReference type="ChEBI" id="CHEBI:18420"/>
    </cofactor>
</comment>
<dbReference type="UniPathway" id="UPA00074">
    <property type="reaction ID" value="UER00125"/>
</dbReference>
<evidence type="ECO:0000256" key="6">
    <source>
        <dbReference type="ARBA" id="ARBA00022723"/>
    </source>
</evidence>
<evidence type="ECO:0000313" key="17">
    <source>
        <dbReference type="EMBL" id="KHM52969.1"/>
    </source>
</evidence>
<dbReference type="SMART" id="SM01209">
    <property type="entry name" value="GARS_A"/>
    <property type="match status" value="1"/>
</dbReference>
<dbReference type="EC" id="6.3.4.13" evidence="4 14"/>
<evidence type="ECO:0000256" key="11">
    <source>
        <dbReference type="ARBA" id="ARBA00038345"/>
    </source>
</evidence>
<evidence type="ECO:0000256" key="10">
    <source>
        <dbReference type="ARBA" id="ARBA00023211"/>
    </source>
</evidence>
<dbReference type="RefSeq" id="WP_039205952.1">
    <property type="nucleotide sequence ID" value="NZ_JSCE01000025.1"/>
</dbReference>
<evidence type="ECO:0000256" key="8">
    <source>
        <dbReference type="ARBA" id="ARBA00022755"/>
    </source>
</evidence>
<dbReference type="PROSITE" id="PS00184">
    <property type="entry name" value="GARS"/>
    <property type="match status" value="1"/>
</dbReference>
<dbReference type="InterPro" id="IPR013815">
    <property type="entry name" value="ATP_grasp_subdomain_1"/>
</dbReference>
<dbReference type="FunFam" id="3.30.1490.20:FF:000006">
    <property type="entry name" value="phosphoribosylamine--glycine ligase, chloroplastic-like"/>
    <property type="match status" value="1"/>
</dbReference>
<dbReference type="SUPFAM" id="SSF52440">
    <property type="entry name" value="PreATP-grasp domain"/>
    <property type="match status" value="1"/>
</dbReference>
<sequence>MNILVIGSGAREHTLVWKLSQSAKADKIYAIPGNPGMASLAECVPEISITDNDSMVKFAKENNVELAVVGPEVPLTNGAVDAFNAAGIKAFGPVQAAAEIEGSKAFSKGLMKKYNIPTAKYEVFTDAAAAKEYIKAEGAPIVIKADGLAAGKGVIVAMTLDEALGAIDEIMGDGAFGNAGSRVVVEEFMDGEEVSVLCFTDGKTIIPMVPSQDHKRVNDNDQGPNTGGMGAYAPAPVGTPELLAETQKLILEPTIKAMEKEGRLYKGCLYAGLMVTDGKPRVVEFNARFGDPETQVVLPLLESDLVDVMLSCIDGTLAETEVKWSKGAAVCVVMAAGGYPKSYNKGDEITGLKEAEAGGNIVFHAGTSEKDGHIYTNGGRVLGVVAKADGIKEAVDSAYASVDKIHFKAAHFRHDIAHWALERLKK</sequence>
<dbReference type="GO" id="GO:0005524">
    <property type="term" value="F:ATP binding"/>
    <property type="evidence" value="ECO:0007669"/>
    <property type="project" value="UniProtKB-UniRule"/>
</dbReference>
<keyword evidence="18" id="KW-1185">Reference proteome</keyword>
<evidence type="ECO:0000256" key="3">
    <source>
        <dbReference type="ARBA" id="ARBA00005174"/>
    </source>
</evidence>
<dbReference type="InterPro" id="IPR000115">
    <property type="entry name" value="PRibGlycinamide_synth"/>
</dbReference>
<feature type="domain" description="ATP-grasp" evidence="16">
    <location>
        <begin position="108"/>
        <end position="314"/>
    </location>
</feature>
<keyword evidence="9 15" id="KW-0067">ATP-binding</keyword>
<evidence type="ECO:0000256" key="5">
    <source>
        <dbReference type="ARBA" id="ARBA00022598"/>
    </source>
</evidence>
<dbReference type="InterPro" id="IPR037123">
    <property type="entry name" value="PRibGlycinamide_synth_C_sf"/>
</dbReference>
<keyword evidence="8 14" id="KW-0658">Purine biosynthesis</keyword>
<keyword evidence="6" id="KW-0479">Metal-binding</keyword>
<proteinExistence type="inferred from homology"/>
<keyword evidence="10" id="KW-0464">Manganese</keyword>
<dbReference type="Gene3D" id="3.30.470.20">
    <property type="entry name" value="ATP-grasp fold, B domain"/>
    <property type="match status" value="1"/>
</dbReference>
<dbReference type="InterPro" id="IPR011054">
    <property type="entry name" value="Rudment_hybrid_motif"/>
</dbReference>
<reference evidence="17 18" key="1">
    <citation type="journal article" date="2013" name="PLoS ONE">
        <title>Identification and characterization of three novel lipases belonging to families II and V from Anaerovibrio lipolyticus 5ST.</title>
        <authorList>
            <person name="Prive F."/>
            <person name="Kaderbhai N.N."/>
            <person name="Girdwood S."/>
            <person name="Worgan H.J."/>
            <person name="Pinloche E."/>
            <person name="Scollan N.D."/>
            <person name="Huws S.A."/>
            <person name="Newbold C.J."/>
        </authorList>
    </citation>
    <scope>NUCLEOTIDE SEQUENCE [LARGE SCALE GENOMIC DNA]</scope>
    <source>
        <strain evidence="17 18">5S</strain>
    </source>
</reference>
<dbReference type="InterPro" id="IPR011761">
    <property type="entry name" value="ATP-grasp"/>
</dbReference>
<dbReference type="SMART" id="SM01210">
    <property type="entry name" value="GARS_C"/>
    <property type="match status" value="1"/>
</dbReference>
<evidence type="ECO:0000256" key="13">
    <source>
        <dbReference type="ARBA" id="ARBA00042864"/>
    </source>
</evidence>
<dbReference type="Pfam" id="PF02844">
    <property type="entry name" value="GARS_N"/>
    <property type="match status" value="1"/>
</dbReference>
<dbReference type="InterPro" id="IPR020559">
    <property type="entry name" value="PRibGlycinamide_synth_CS"/>
</dbReference>
<evidence type="ECO:0000256" key="9">
    <source>
        <dbReference type="ARBA" id="ARBA00022840"/>
    </source>
</evidence>
<comment type="similarity">
    <text evidence="11 14">Belongs to the GARS family.</text>
</comment>
<comment type="pathway">
    <text evidence="3 14">Purine metabolism; IMP biosynthesis via de novo pathway; N(1)-(5-phospho-D-ribosyl)glycinamide from 5-phospho-alpha-D-ribose 1-diphosphate: step 2/2.</text>
</comment>
<name>A0A0B2JZI8_9FIRM</name>
<gene>
    <name evidence="14" type="primary">purD</name>
    <name evidence="17" type="ORF">NZ47_01580</name>
</gene>
<organism evidence="17 18">
    <name type="scientific">Anaerovibrio lipolyticus</name>
    <dbReference type="NCBI Taxonomy" id="82374"/>
    <lineage>
        <taxon>Bacteria</taxon>
        <taxon>Bacillati</taxon>
        <taxon>Bacillota</taxon>
        <taxon>Negativicutes</taxon>
        <taxon>Selenomonadales</taxon>
        <taxon>Selenomonadaceae</taxon>
        <taxon>Anaerovibrio</taxon>
    </lineage>
</organism>
<evidence type="ECO:0000256" key="4">
    <source>
        <dbReference type="ARBA" id="ARBA00013255"/>
    </source>
</evidence>
<dbReference type="PANTHER" id="PTHR43472:SF1">
    <property type="entry name" value="PHOSPHORIBOSYLAMINE--GLYCINE LIGASE, CHLOROPLASTIC"/>
    <property type="match status" value="1"/>
</dbReference>
<evidence type="ECO:0000313" key="18">
    <source>
        <dbReference type="Proteomes" id="UP000030993"/>
    </source>
</evidence>
<dbReference type="FunFam" id="3.90.600.10:FF:000001">
    <property type="entry name" value="Trifunctional purine biosynthetic protein adenosine-3"/>
    <property type="match status" value="1"/>
</dbReference>
<dbReference type="FunFam" id="3.30.470.20:FF:000018">
    <property type="entry name" value="Trifunctional purine biosynthetic protein adenosine-3"/>
    <property type="match status" value="1"/>
</dbReference>
<dbReference type="InterPro" id="IPR020562">
    <property type="entry name" value="PRibGlycinamide_synth_N"/>
</dbReference>
<evidence type="ECO:0000256" key="2">
    <source>
        <dbReference type="ARBA" id="ARBA00001946"/>
    </source>
</evidence>
<dbReference type="PANTHER" id="PTHR43472">
    <property type="entry name" value="PHOSPHORIBOSYLAMINE--GLYCINE LIGASE"/>
    <property type="match status" value="1"/>
</dbReference>
<evidence type="ECO:0000256" key="14">
    <source>
        <dbReference type="HAMAP-Rule" id="MF_00138"/>
    </source>
</evidence>
<dbReference type="AlphaFoldDB" id="A0A0B2JZI8"/>
<dbReference type="Pfam" id="PF02843">
    <property type="entry name" value="GARS_C"/>
    <property type="match status" value="1"/>
</dbReference>
<dbReference type="InterPro" id="IPR020560">
    <property type="entry name" value="PRibGlycinamide_synth_C-dom"/>
</dbReference>
<dbReference type="GO" id="GO:0004637">
    <property type="term" value="F:phosphoribosylamine-glycine ligase activity"/>
    <property type="evidence" value="ECO:0007669"/>
    <property type="project" value="UniProtKB-UniRule"/>
</dbReference>
<dbReference type="EMBL" id="JSCE01000025">
    <property type="protein sequence ID" value="KHM52969.1"/>
    <property type="molecule type" value="Genomic_DNA"/>
</dbReference>
<dbReference type="HAMAP" id="MF_00138">
    <property type="entry name" value="GARS"/>
    <property type="match status" value="1"/>
</dbReference>
<evidence type="ECO:0000256" key="15">
    <source>
        <dbReference type="PROSITE-ProRule" id="PRU00409"/>
    </source>
</evidence>
<dbReference type="GO" id="GO:0046872">
    <property type="term" value="F:metal ion binding"/>
    <property type="evidence" value="ECO:0007669"/>
    <property type="project" value="UniProtKB-KW"/>
</dbReference>
<dbReference type="Gene3D" id="3.40.50.20">
    <property type="match status" value="1"/>
</dbReference>
<dbReference type="STRING" id="82374.NZ47_01580"/>
<protein>
    <recommendedName>
        <fullName evidence="4 14">Phosphoribosylamine--glycine ligase</fullName>
        <ecNumber evidence="4 14">6.3.4.13</ecNumber>
    </recommendedName>
    <alternativeName>
        <fullName evidence="14">GARS</fullName>
    </alternativeName>
    <alternativeName>
        <fullName evidence="12 14">Glycinamide ribonucleotide synthetase</fullName>
    </alternativeName>
    <alternativeName>
        <fullName evidence="13 14">Phosphoribosylglycinamide synthetase</fullName>
    </alternativeName>
</protein>
<dbReference type="Proteomes" id="UP000030993">
    <property type="component" value="Unassembled WGS sequence"/>
</dbReference>